<protein>
    <submittedName>
        <fullName evidence="1">Uncharacterized protein</fullName>
    </submittedName>
</protein>
<dbReference type="AlphaFoldDB" id="A0AAV7KKS5"/>
<name>A0AAV7KKS5_PLEWA</name>
<evidence type="ECO:0000313" key="2">
    <source>
        <dbReference type="Proteomes" id="UP001066276"/>
    </source>
</evidence>
<feature type="non-terminal residue" evidence="1">
    <location>
        <position position="1"/>
    </location>
</feature>
<reference evidence="1 2" key="1">
    <citation type="journal article" date="2022" name="bioRxiv">
        <title>Sequencing and chromosome-scale assembly of the giantPleurodeles waltlgenome.</title>
        <authorList>
            <person name="Brown T."/>
            <person name="Elewa A."/>
            <person name="Iarovenko S."/>
            <person name="Subramanian E."/>
            <person name="Araus A.J."/>
            <person name="Petzold A."/>
            <person name="Susuki M."/>
            <person name="Suzuki K.-i.T."/>
            <person name="Hayashi T."/>
            <person name="Toyoda A."/>
            <person name="Oliveira C."/>
            <person name="Osipova E."/>
            <person name="Leigh N.D."/>
            <person name="Simon A."/>
            <person name="Yun M.H."/>
        </authorList>
    </citation>
    <scope>NUCLEOTIDE SEQUENCE [LARGE SCALE GENOMIC DNA]</scope>
    <source>
        <strain evidence="1">20211129_DDA</strain>
        <tissue evidence="1">Liver</tissue>
    </source>
</reference>
<dbReference type="Proteomes" id="UP001066276">
    <property type="component" value="Unassembled WGS sequence"/>
</dbReference>
<organism evidence="1 2">
    <name type="scientific">Pleurodeles waltl</name>
    <name type="common">Iberian ribbed newt</name>
    <dbReference type="NCBI Taxonomy" id="8319"/>
    <lineage>
        <taxon>Eukaryota</taxon>
        <taxon>Metazoa</taxon>
        <taxon>Chordata</taxon>
        <taxon>Craniata</taxon>
        <taxon>Vertebrata</taxon>
        <taxon>Euteleostomi</taxon>
        <taxon>Amphibia</taxon>
        <taxon>Batrachia</taxon>
        <taxon>Caudata</taxon>
        <taxon>Salamandroidea</taxon>
        <taxon>Salamandridae</taxon>
        <taxon>Pleurodelinae</taxon>
        <taxon>Pleurodeles</taxon>
    </lineage>
</organism>
<sequence length="55" mass="6264">SKKVVFRFRSVRSMVIPAANTGRESKRRIAVINTDHTKRGVWYCVIDGGFILIDV</sequence>
<gene>
    <name evidence="1" type="ORF">NDU88_000353</name>
</gene>
<comment type="caution">
    <text evidence="1">The sequence shown here is derived from an EMBL/GenBank/DDBJ whole genome shotgun (WGS) entry which is preliminary data.</text>
</comment>
<accession>A0AAV7KKS5</accession>
<dbReference type="EMBL" id="JANPWB010000257">
    <property type="protein sequence ID" value="KAJ1079416.1"/>
    <property type="molecule type" value="Genomic_DNA"/>
</dbReference>
<keyword evidence="2" id="KW-1185">Reference proteome</keyword>
<feature type="non-terminal residue" evidence="1">
    <location>
        <position position="55"/>
    </location>
</feature>
<evidence type="ECO:0000313" key="1">
    <source>
        <dbReference type="EMBL" id="KAJ1079416.1"/>
    </source>
</evidence>
<proteinExistence type="predicted"/>